<organism evidence="2 3">
    <name type="scientific">Enteractinococcus fodinae</name>
    <dbReference type="NCBI Taxonomy" id="684663"/>
    <lineage>
        <taxon>Bacteria</taxon>
        <taxon>Bacillati</taxon>
        <taxon>Actinomycetota</taxon>
        <taxon>Actinomycetes</taxon>
        <taxon>Micrococcales</taxon>
        <taxon>Micrococcaceae</taxon>
    </lineage>
</organism>
<dbReference type="Proteomes" id="UP001183794">
    <property type="component" value="Unassembled WGS sequence"/>
</dbReference>
<accession>A0ABU2AYV6</accession>
<sequence length="316" mass="35442">MLLPNPRGPLTEALFDALRSATTTHLADAPDPSDTEDAQLALWVLYELHHRGFEDVCDELEWDPNLIGVRRRLEADLERTLRSRTPQLPVPETPEAFSATFFDFIADHDGPSLASHVHRSASKDQVHEFLRHKSIYHLKESDHTTWVIPRLSDPVKAAVVELQYDEYGAGDPNRLHATLFAEGLEASGLDAAYGAYIDEAPVEVLEQNNTMSLFGLNRRLRAASLGFLAAFEATSSVPSRRIAQGLDRLGFPAEMIEYYTEHVEADAVHEQLAVRTICGALLDEEPELREDVFFGAWTSMDLEDRYAKRMLAAWSA</sequence>
<evidence type="ECO:0000313" key="2">
    <source>
        <dbReference type="EMBL" id="MDR7346528.1"/>
    </source>
</evidence>
<dbReference type="Gene3D" id="1.20.910.10">
    <property type="entry name" value="Heme oxygenase-like"/>
    <property type="match status" value="1"/>
</dbReference>
<proteinExistence type="predicted"/>
<dbReference type="RefSeq" id="WP_310171604.1">
    <property type="nucleotide sequence ID" value="NZ_BAABHE010000002.1"/>
</dbReference>
<keyword evidence="1" id="KW-0560">Oxidoreductase</keyword>
<dbReference type="PANTHER" id="PTHR40279">
    <property type="entry name" value="PQQC-LIKE PROTEIN"/>
    <property type="match status" value="1"/>
</dbReference>
<dbReference type="InterPro" id="IPR016084">
    <property type="entry name" value="Haem_Oase-like_multi-hlx"/>
</dbReference>
<evidence type="ECO:0000256" key="1">
    <source>
        <dbReference type="ARBA" id="ARBA00023002"/>
    </source>
</evidence>
<dbReference type="PANTHER" id="PTHR40279:SF3">
    <property type="entry name" value="4-AMINOBENZOATE SYNTHASE"/>
    <property type="match status" value="1"/>
</dbReference>
<evidence type="ECO:0000313" key="3">
    <source>
        <dbReference type="Proteomes" id="UP001183794"/>
    </source>
</evidence>
<reference evidence="2 3" key="1">
    <citation type="submission" date="2023-07" db="EMBL/GenBank/DDBJ databases">
        <title>Sequencing the genomes of 1000 actinobacteria strains.</title>
        <authorList>
            <person name="Klenk H.-P."/>
        </authorList>
    </citation>
    <scope>NUCLEOTIDE SEQUENCE [LARGE SCALE GENOMIC DNA]</scope>
    <source>
        <strain evidence="2 3">DSM 22966</strain>
    </source>
</reference>
<dbReference type="SUPFAM" id="SSF48613">
    <property type="entry name" value="Heme oxygenase-like"/>
    <property type="match status" value="1"/>
</dbReference>
<gene>
    <name evidence="2" type="ORF">J2S62_000785</name>
</gene>
<evidence type="ECO:0008006" key="4">
    <source>
        <dbReference type="Google" id="ProtNLM"/>
    </source>
</evidence>
<name>A0ABU2AYV6_9MICC</name>
<keyword evidence="3" id="KW-1185">Reference proteome</keyword>
<dbReference type="EMBL" id="JAVDYJ010000001">
    <property type="protein sequence ID" value="MDR7346528.1"/>
    <property type="molecule type" value="Genomic_DNA"/>
</dbReference>
<protein>
    <recommendedName>
        <fullName evidence="4">Iron-containing redox enzyme family protein</fullName>
    </recommendedName>
</protein>
<dbReference type="InterPro" id="IPR039068">
    <property type="entry name" value="PqqC-like"/>
</dbReference>
<comment type="caution">
    <text evidence="2">The sequence shown here is derived from an EMBL/GenBank/DDBJ whole genome shotgun (WGS) entry which is preliminary data.</text>
</comment>
<dbReference type="SMART" id="SM01236">
    <property type="entry name" value="Haem_oxygenase_2"/>
    <property type="match status" value="1"/>
</dbReference>
<dbReference type="Pfam" id="PF14518">
    <property type="entry name" value="Haem_oxygenas_2"/>
    <property type="match status" value="1"/>
</dbReference>